<keyword evidence="13" id="KW-1185">Reference proteome</keyword>
<comment type="subunit">
    <text evidence="8">Homodimer.</text>
</comment>
<keyword evidence="5 8" id="KW-0539">Nucleus</keyword>
<evidence type="ECO:0000259" key="11">
    <source>
        <dbReference type="PROSITE" id="PS51486"/>
    </source>
</evidence>
<comment type="caution">
    <text evidence="12">The sequence shown here is derived from an EMBL/GenBank/DDBJ whole genome shotgun (WGS) entry which is preliminary data.</text>
</comment>
<feature type="compositionally biased region" description="Polar residues" evidence="9">
    <location>
        <begin position="308"/>
        <end position="320"/>
    </location>
</feature>
<dbReference type="InterPro" id="IPR036431">
    <property type="entry name" value="ARID_dom_sf"/>
</dbReference>
<gene>
    <name evidence="12" type="primary">arid3a_1</name>
    <name evidence="12" type="ORF">EYF80_025740</name>
</gene>
<dbReference type="PANTHER" id="PTHR15348:SF30">
    <property type="entry name" value="AT-RICH INTERACTIVE DOMAIN-CONTAINING PROTEIN 3"/>
    <property type="match status" value="1"/>
</dbReference>
<evidence type="ECO:0000313" key="13">
    <source>
        <dbReference type="Proteomes" id="UP000314294"/>
    </source>
</evidence>
<name>A0A4Z2HDR9_9TELE</name>
<protein>
    <recommendedName>
        <fullName evidence="8">AT-rich interactive domain-containing protein 3</fullName>
        <shortName evidence="8">ARID domain-containing protein</shortName>
    </recommendedName>
</protein>
<dbReference type="InterPro" id="IPR023334">
    <property type="entry name" value="REKLES_domain"/>
</dbReference>
<feature type="region of interest" description="Disordered" evidence="9">
    <location>
        <begin position="98"/>
        <end position="121"/>
    </location>
</feature>
<evidence type="ECO:0000313" key="12">
    <source>
        <dbReference type="EMBL" id="TNN64017.1"/>
    </source>
</evidence>
<dbReference type="AlphaFoldDB" id="A0A4Z2HDR9"/>
<evidence type="ECO:0000256" key="9">
    <source>
        <dbReference type="SAM" id="MobiDB-lite"/>
    </source>
</evidence>
<reference evidence="12 13" key="1">
    <citation type="submission" date="2019-03" db="EMBL/GenBank/DDBJ databases">
        <title>First draft genome of Liparis tanakae, snailfish: a comprehensive survey of snailfish specific genes.</title>
        <authorList>
            <person name="Kim W."/>
            <person name="Song I."/>
            <person name="Jeong J.-H."/>
            <person name="Kim D."/>
            <person name="Kim S."/>
            <person name="Ryu S."/>
            <person name="Song J.Y."/>
            <person name="Lee S.K."/>
        </authorList>
    </citation>
    <scope>NUCLEOTIDE SEQUENCE [LARGE SCALE GENOMIC DNA]</scope>
    <source>
        <tissue evidence="12">Muscle</tissue>
    </source>
</reference>
<feature type="compositionally biased region" description="Low complexity" evidence="9">
    <location>
        <begin position="106"/>
        <end position="119"/>
    </location>
</feature>
<evidence type="ECO:0000256" key="7">
    <source>
        <dbReference type="ARBA" id="ARBA00065865"/>
    </source>
</evidence>
<dbReference type="SUPFAM" id="SSF46774">
    <property type="entry name" value="ARID-like"/>
    <property type="match status" value="1"/>
</dbReference>
<comment type="function">
    <text evidence="6">Transcription factor involved in monocyte-to-macrophage differentiation. Forms a complex with NPM1 to translocate to the nucleus, acting as a transcription factor that promotes the expression of the genes involved in macrophage differentiation, such as STAT3, STAT1 and JUNB.</text>
</comment>
<keyword evidence="2 8" id="KW-0805">Transcription regulation</keyword>
<keyword evidence="3 8" id="KW-0238">DNA-binding</keyword>
<sequence length="342" mass="36335">MCRPDICLTRTPVNRIPIMAKQVLDLYMLYKLVTEKGGLVEVINKKIWREITKGLNLPTSITSAAFTLRTQYMKYLYPYECERKGLSSPGELQAAIDSNRREGRRPSYSSSLFRFSPSPSTAPHILSPPKMHLSALGAGASGVLNGLQGSPGHSLKKEDMTPSIMTRPSMALALGHQQVAGFARAATLEQLREKLETGGEGPERKMARLAEEQQRLMQQAFQHNLLAMASQMPMNMRLAAPTITTRDEKQQDMSLSISTNGNASITVSVEVNGTIYSGTLFAQKSGGAPGPAVSAAAAAAASPAGASTSYGFSAPLAQTLSPTSSSSSSSKGSAEPAPSGSP</sequence>
<accession>A0A4Z2HDR9</accession>
<dbReference type="Gene3D" id="1.10.150.60">
    <property type="entry name" value="ARID DNA-binding domain"/>
    <property type="match status" value="1"/>
</dbReference>
<feature type="region of interest" description="Disordered" evidence="9">
    <location>
        <begin position="305"/>
        <end position="342"/>
    </location>
</feature>
<evidence type="ECO:0000259" key="10">
    <source>
        <dbReference type="PROSITE" id="PS51011"/>
    </source>
</evidence>
<organism evidence="12 13">
    <name type="scientific">Liparis tanakae</name>
    <name type="common">Tanaka's snailfish</name>
    <dbReference type="NCBI Taxonomy" id="230148"/>
    <lineage>
        <taxon>Eukaryota</taxon>
        <taxon>Metazoa</taxon>
        <taxon>Chordata</taxon>
        <taxon>Craniata</taxon>
        <taxon>Vertebrata</taxon>
        <taxon>Euteleostomi</taxon>
        <taxon>Actinopterygii</taxon>
        <taxon>Neopterygii</taxon>
        <taxon>Teleostei</taxon>
        <taxon>Neoteleostei</taxon>
        <taxon>Acanthomorphata</taxon>
        <taxon>Eupercaria</taxon>
        <taxon>Perciformes</taxon>
        <taxon>Cottioidei</taxon>
        <taxon>Cottales</taxon>
        <taxon>Liparidae</taxon>
        <taxon>Liparis</taxon>
    </lineage>
</organism>
<dbReference type="OrthoDB" id="10044343at2759"/>
<dbReference type="GO" id="GO:0003677">
    <property type="term" value="F:DNA binding"/>
    <property type="evidence" value="ECO:0007669"/>
    <property type="project" value="UniProtKB-UniRule"/>
</dbReference>
<dbReference type="Proteomes" id="UP000314294">
    <property type="component" value="Unassembled WGS sequence"/>
</dbReference>
<feature type="compositionally biased region" description="Low complexity" evidence="9">
    <location>
        <begin position="321"/>
        <end position="342"/>
    </location>
</feature>
<comment type="subunit">
    <text evidence="7">Interacts (via REKLES DOMAIN) with NPM1; the interaction mediates ARID3C nuclear shuttling.</text>
</comment>
<evidence type="ECO:0000256" key="6">
    <source>
        <dbReference type="ARBA" id="ARBA00058617"/>
    </source>
</evidence>
<feature type="domain" description="ARID" evidence="10">
    <location>
        <begin position="1"/>
        <end position="84"/>
    </location>
</feature>
<dbReference type="SMART" id="SM01014">
    <property type="entry name" value="ARID"/>
    <property type="match status" value="1"/>
</dbReference>
<evidence type="ECO:0000256" key="4">
    <source>
        <dbReference type="ARBA" id="ARBA00023163"/>
    </source>
</evidence>
<dbReference type="PROSITE" id="PS51486">
    <property type="entry name" value="REKLES"/>
    <property type="match status" value="1"/>
</dbReference>
<proteinExistence type="predicted"/>
<evidence type="ECO:0000256" key="2">
    <source>
        <dbReference type="ARBA" id="ARBA00023015"/>
    </source>
</evidence>
<dbReference type="SMART" id="SM00501">
    <property type="entry name" value="BRIGHT"/>
    <property type="match status" value="1"/>
</dbReference>
<dbReference type="PROSITE" id="PS51011">
    <property type="entry name" value="ARID"/>
    <property type="match status" value="1"/>
</dbReference>
<dbReference type="GO" id="GO:0006357">
    <property type="term" value="P:regulation of transcription by RNA polymerase II"/>
    <property type="evidence" value="ECO:0007669"/>
    <property type="project" value="InterPro"/>
</dbReference>
<evidence type="ECO:0000256" key="1">
    <source>
        <dbReference type="ARBA" id="ARBA00004123"/>
    </source>
</evidence>
<comment type="subcellular location">
    <subcellularLocation>
        <location evidence="1 8">Nucleus</location>
    </subcellularLocation>
</comment>
<evidence type="ECO:0000256" key="8">
    <source>
        <dbReference type="RuleBase" id="RU369100"/>
    </source>
</evidence>
<keyword evidence="4" id="KW-0804">Transcription</keyword>
<dbReference type="PANTHER" id="PTHR15348">
    <property type="entry name" value="AT-RICH INTERACTIVE DOMAIN-CONTAINING PROTEIN ARID DOMAIN- CONTAINING PROTEIN DEAD RINGER PROTEIN B-CELL REGULATOR OF IGH TRANSCRIPTION BRIGHT"/>
    <property type="match status" value="1"/>
</dbReference>
<dbReference type="EMBL" id="SRLO01000260">
    <property type="protein sequence ID" value="TNN64017.1"/>
    <property type="molecule type" value="Genomic_DNA"/>
</dbReference>
<dbReference type="GO" id="GO:0005634">
    <property type="term" value="C:nucleus"/>
    <property type="evidence" value="ECO:0007669"/>
    <property type="project" value="UniProtKB-SubCell"/>
</dbReference>
<feature type="domain" description="REKLES" evidence="11">
    <location>
        <begin position="186"/>
        <end position="287"/>
    </location>
</feature>
<evidence type="ECO:0000256" key="5">
    <source>
        <dbReference type="ARBA" id="ARBA00023242"/>
    </source>
</evidence>
<dbReference type="InterPro" id="IPR001606">
    <property type="entry name" value="ARID_dom"/>
</dbReference>
<dbReference type="InterPro" id="IPR045147">
    <property type="entry name" value="ARI3A/B/C"/>
</dbReference>
<dbReference type="Pfam" id="PF01388">
    <property type="entry name" value="ARID"/>
    <property type="match status" value="1"/>
</dbReference>
<evidence type="ECO:0000256" key="3">
    <source>
        <dbReference type="ARBA" id="ARBA00023125"/>
    </source>
</evidence>
<dbReference type="FunFam" id="1.10.150.60:FF:000007">
    <property type="entry name" value="AT-rich interactive domain-containing protein 3C"/>
    <property type="match status" value="1"/>
</dbReference>